<accession>A0A2S4VLV7</accession>
<protein>
    <submittedName>
        <fullName evidence="2">Uncharacterized protein</fullName>
    </submittedName>
</protein>
<evidence type="ECO:0000256" key="1">
    <source>
        <dbReference type="SAM" id="MobiDB-lite"/>
    </source>
</evidence>
<comment type="caution">
    <text evidence="2">The sequence shown here is derived from an EMBL/GenBank/DDBJ whole genome shotgun (WGS) entry which is preliminary data.</text>
</comment>
<reference evidence="2" key="1">
    <citation type="submission" date="2017-12" db="EMBL/GenBank/DDBJ databases">
        <title>Gene loss provides genomic basis for host adaptation in cereal stripe rust fungi.</title>
        <authorList>
            <person name="Xia C."/>
        </authorList>
    </citation>
    <scope>NUCLEOTIDE SEQUENCE [LARGE SCALE GENOMIC DNA]</scope>
    <source>
        <strain evidence="2">93-210</strain>
    </source>
</reference>
<feature type="compositionally biased region" description="Polar residues" evidence="1">
    <location>
        <begin position="307"/>
        <end position="317"/>
    </location>
</feature>
<organism evidence="2 3">
    <name type="scientific">Puccinia striiformis</name>
    <dbReference type="NCBI Taxonomy" id="27350"/>
    <lineage>
        <taxon>Eukaryota</taxon>
        <taxon>Fungi</taxon>
        <taxon>Dikarya</taxon>
        <taxon>Basidiomycota</taxon>
        <taxon>Pucciniomycotina</taxon>
        <taxon>Pucciniomycetes</taxon>
        <taxon>Pucciniales</taxon>
        <taxon>Pucciniaceae</taxon>
        <taxon>Puccinia</taxon>
    </lineage>
</organism>
<feature type="region of interest" description="Disordered" evidence="1">
    <location>
        <begin position="307"/>
        <end position="361"/>
    </location>
</feature>
<sequence length="513" mass="55643">MLGTLGFSLVVGCTPNHKILTPIDQSIPIQDVTTPSSAFKPPSPQDVGSGSTPRQPEYPQSAWETWNPLTGPTEAATGVQPPALTRSQSASAQLKFSAVPHKLIEPDPSTQATIGTPPPYHGILTHLDQSIPQDATTFSLGENPRNNVNPQSTLETHNPHPNTTKEDVHLSSNEEDGYVSSDEEDGHMNTDKAEIHKISSPISPQTVGLDSAPRQPEGPQIPLKTQSPPPHRSYCSFNKTPICICSSVSRNTSAAAHRSTVPSTDMYAVLDAKSSQCQMIQLVIICFHPIMPQPSTELCVIGAVSNDSDPQVWSSTNEDPRSVIRPATRASCQQTATSSRPVSLRRSSSHKGSEGELVEEADKSSHCVTSAKNLRELQAKQEENPCVRLCSSYLESVSNHTQRHCLCIVSQKKNQQLEYDLGQAGLTPSSLATSAATINIPIASRTITEGTMKSVDKKCMHSTQRLDTHDLGKPMSVDLVMLLFSEKTCQKFSNVKPSMNSDDYVLQPKPCEK</sequence>
<keyword evidence="3" id="KW-1185">Reference proteome</keyword>
<dbReference type="EMBL" id="PKSL01000045">
    <property type="protein sequence ID" value="POW10532.1"/>
    <property type="molecule type" value="Genomic_DNA"/>
</dbReference>
<evidence type="ECO:0000313" key="2">
    <source>
        <dbReference type="EMBL" id="POW10532.1"/>
    </source>
</evidence>
<feature type="region of interest" description="Disordered" evidence="1">
    <location>
        <begin position="32"/>
        <end position="65"/>
    </location>
</feature>
<dbReference type="VEuPathDB" id="FungiDB:PSHT_06073"/>
<feature type="region of interest" description="Disordered" evidence="1">
    <location>
        <begin position="135"/>
        <end position="231"/>
    </location>
</feature>
<feature type="compositionally biased region" description="Acidic residues" evidence="1">
    <location>
        <begin position="173"/>
        <end position="185"/>
    </location>
</feature>
<gene>
    <name evidence="2" type="ORF">PSTT_05994</name>
</gene>
<dbReference type="Proteomes" id="UP000239156">
    <property type="component" value="Unassembled WGS sequence"/>
</dbReference>
<evidence type="ECO:0000313" key="3">
    <source>
        <dbReference type="Proteomes" id="UP000239156"/>
    </source>
</evidence>
<feature type="compositionally biased region" description="Polar residues" evidence="1">
    <location>
        <begin position="135"/>
        <end position="162"/>
    </location>
</feature>
<proteinExistence type="predicted"/>
<feature type="compositionally biased region" description="Basic and acidic residues" evidence="1">
    <location>
        <begin position="186"/>
        <end position="197"/>
    </location>
</feature>
<dbReference type="VEuPathDB" id="FungiDB:PSTT_05994"/>
<name>A0A2S4VLV7_9BASI</name>
<dbReference type="AlphaFoldDB" id="A0A2S4VLV7"/>